<dbReference type="Pfam" id="PF13202">
    <property type="entry name" value="EF-hand_5"/>
    <property type="match status" value="2"/>
</dbReference>
<sequence length="465" mass="49572">MDDIFSAATQAATDLFNSAVSNLDQNADGSLDMNDLPPLLRYQLLQRLDSNGDGTVDASDLAPLLVNKLDPNGTGHIDLHNILSDKQIETLSTHHITQYGDLKSDGIIDSRDLPVILSHAGTISFNSLSDNIRNSLMYALDRNSDGSISTADLNMILDASGLRSSAVGTHLLSSLGDGHGNYSPQQLFIVLNELERLRTASSVSTVDGMADLSSLSPALRQALLDDLDMDNDGQLTFRDLDPLLAPLTSSQDDTTRALISTLDRDRDGVITVADLPPSLKHRGSAWMEALDTDDSGSITIDELSTGVLKALGNEYSQSLALCGRTSCLGPPSPPVPPRPPVPYVQSSGGDGGVLTAFLGIFLVALACGVGWMFWRFVVHRKRNIESKHLVGPEMPSSTAASYVPSQYIPAQYNAPMPPVVGEVTSSTVRPTGEQNLTLQGQTRNTGALDRARAANATDPPSSSRV</sequence>
<evidence type="ECO:0000256" key="2">
    <source>
        <dbReference type="SAM" id="MobiDB-lite"/>
    </source>
</evidence>
<dbReference type="PROSITE" id="PS50222">
    <property type="entry name" value="EF_HAND_2"/>
    <property type="match status" value="1"/>
</dbReference>
<protein>
    <recommendedName>
        <fullName evidence="4">EF-hand domain-containing protein</fullName>
    </recommendedName>
</protein>
<evidence type="ECO:0000313" key="5">
    <source>
        <dbReference type="EMBL" id="CAD9511610.1"/>
    </source>
</evidence>
<proteinExistence type="predicted"/>
<dbReference type="AlphaFoldDB" id="A0A7S2I7X8"/>
<name>A0A7S2I7X8_9EUKA</name>
<feature type="transmembrane region" description="Helical" evidence="3">
    <location>
        <begin position="353"/>
        <end position="374"/>
    </location>
</feature>
<feature type="domain" description="EF-hand" evidence="4">
    <location>
        <begin position="250"/>
        <end position="285"/>
    </location>
</feature>
<evidence type="ECO:0000256" key="1">
    <source>
        <dbReference type="ARBA" id="ARBA00022837"/>
    </source>
</evidence>
<evidence type="ECO:0000256" key="3">
    <source>
        <dbReference type="SAM" id="Phobius"/>
    </source>
</evidence>
<reference evidence="5" key="1">
    <citation type="submission" date="2021-01" db="EMBL/GenBank/DDBJ databases">
        <authorList>
            <person name="Corre E."/>
            <person name="Pelletier E."/>
            <person name="Niang G."/>
            <person name="Scheremetjew M."/>
            <person name="Finn R."/>
            <person name="Kale V."/>
            <person name="Holt S."/>
            <person name="Cochrane G."/>
            <person name="Meng A."/>
            <person name="Brown T."/>
            <person name="Cohen L."/>
        </authorList>
    </citation>
    <scope>NUCLEOTIDE SEQUENCE</scope>
    <source>
        <strain evidence="5">UTEX LB 985</strain>
    </source>
</reference>
<keyword evidence="1" id="KW-0106">Calcium</keyword>
<feature type="compositionally biased region" description="Polar residues" evidence="2">
    <location>
        <begin position="424"/>
        <end position="445"/>
    </location>
</feature>
<dbReference type="GO" id="GO:0005509">
    <property type="term" value="F:calcium ion binding"/>
    <property type="evidence" value="ECO:0007669"/>
    <property type="project" value="InterPro"/>
</dbReference>
<feature type="region of interest" description="Disordered" evidence="2">
    <location>
        <begin position="424"/>
        <end position="465"/>
    </location>
</feature>
<gene>
    <name evidence="5" type="ORF">CBRE1094_LOCUS31941</name>
</gene>
<dbReference type="InterPro" id="IPR011992">
    <property type="entry name" value="EF-hand-dom_pair"/>
</dbReference>
<dbReference type="Gene3D" id="1.10.238.10">
    <property type="entry name" value="EF-hand"/>
    <property type="match status" value="2"/>
</dbReference>
<dbReference type="InterPro" id="IPR018247">
    <property type="entry name" value="EF_Hand_1_Ca_BS"/>
</dbReference>
<keyword evidence="3" id="KW-1133">Transmembrane helix</keyword>
<accession>A0A7S2I7X8</accession>
<dbReference type="InterPro" id="IPR002048">
    <property type="entry name" value="EF_hand_dom"/>
</dbReference>
<evidence type="ECO:0000259" key="4">
    <source>
        <dbReference type="PROSITE" id="PS50222"/>
    </source>
</evidence>
<dbReference type="PROSITE" id="PS00018">
    <property type="entry name" value="EF_HAND_1"/>
    <property type="match status" value="4"/>
</dbReference>
<dbReference type="SUPFAM" id="SSF47473">
    <property type="entry name" value="EF-hand"/>
    <property type="match status" value="2"/>
</dbReference>
<organism evidence="5">
    <name type="scientific">Haptolina brevifila</name>
    <dbReference type="NCBI Taxonomy" id="156173"/>
    <lineage>
        <taxon>Eukaryota</taxon>
        <taxon>Haptista</taxon>
        <taxon>Haptophyta</taxon>
        <taxon>Prymnesiophyceae</taxon>
        <taxon>Prymnesiales</taxon>
        <taxon>Prymnesiaceae</taxon>
        <taxon>Haptolina</taxon>
    </lineage>
</organism>
<keyword evidence="3" id="KW-0812">Transmembrane</keyword>
<dbReference type="EMBL" id="HBGU01058774">
    <property type="protein sequence ID" value="CAD9511610.1"/>
    <property type="molecule type" value="Transcribed_RNA"/>
</dbReference>
<keyword evidence="3" id="KW-0472">Membrane</keyword>